<sequence>MSAVATTGGTAGGVNVRGLRRAFGERVVIDDLDVQVKPGEFVCLLGASGCGKTTLLRVLAGIDRADAGTVDAPSPNAVVFQEPRLLPWKTVLDNVRFGAESGRDARRRALEALAEVELAGHADVWPMTLSGGQAQRVALARALVREPRLLLLDEPFAALDALTRIRMQELVGELVRRHQPATVLVTHDVEEAVLLGDRVLVMAQGRIVRDVDASAIGRDAASAPALDRLRRELLGDLGVTT</sequence>
<keyword evidence="5" id="KW-1278">Translocase</keyword>
<evidence type="ECO:0000256" key="5">
    <source>
        <dbReference type="ARBA" id="ARBA00022967"/>
    </source>
</evidence>
<dbReference type="Pfam" id="PF00005">
    <property type="entry name" value="ABC_tran"/>
    <property type="match status" value="1"/>
</dbReference>
<dbReference type="PROSITE" id="PS50893">
    <property type="entry name" value="ABC_TRANSPORTER_2"/>
    <property type="match status" value="1"/>
</dbReference>
<dbReference type="InterPro" id="IPR050166">
    <property type="entry name" value="ABC_transporter_ATP-bind"/>
</dbReference>
<evidence type="ECO:0000259" key="7">
    <source>
        <dbReference type="PROSITE" id="PS50893"/>
    </source>
</evidence>
<keyword evidence="1" id="KW-0813">Transport</keyword>
<dbReference type="InterPro" id="IPR017871">
    <property type="entry name" value="ABC_transporter-like_CS"/>
</dbReference>
<dbReference type="InterPro" id="IPR003439">
    <property type="entry name" value="ABC_transporter-like_ATP-bd"/>
</dbReference>
<keyword evidence="6" id="KW-0472">Membrane</keyword>
<feature type="domain" description="ABC transporter" evidence="7">
    <location>
        <begin position="14"/>
        <end position="229"/>
    </location>
</feature>
<evidence type="ECO:0000256" key="4">
    <source>
        <dbReference type="ARBA" id="ARBA00022840"/>
    </source>
</evidence>
<protein>
    <submittedName>
        <fullName evidence="8">ABC transporter ATP-binding protein</fullName>
    </submittedName>
</protein>
<evidence type="ECO:0000256" key="3">
    <source>
        <dbReference type="ARBA" id="ARBA00022741"/>
    </source>
</evidence>
<dbReference type="InterPro" id="IPR027417">
    <property type="entry name" value="P-loop_NTPase"/>
</dbReference>
<dbReference type="Proteomes" id="UP001284601">
    <property type="component" value="Unassembled WGS sequence"/>
</dbReference>
<evidence type="ECO:0000256" key="6">
    <source>
        <dbReference type="ARBA" id="ARBA00023136"/>
    </source>
</evidence>
<dbReference type="SUPFAM" id="SSF52540">
    <property type="entry name" value="P-loop containing nucleoside triphosphate hydrolases"/>
    <property type="match status" value="1"/>
</dbReference>
<evidence type="ECO:0000313" key="9">
    <source>
        <dbReference type="Proteomes" id="UP001284601"/>
    </source>
</evidence>
<accession>A0ABU4HZ10</accession>
<gene>
    <name evidence="8" type="ORF">R7226_29525</name>
</gene>
<name>A0ABU4HZ10_9ACTN</name>
<evidence type="ECO:0000256" key="2">
    <source>
        <dbReference type="ARBA" id="ARBA00022475"/>
    </source>
</evidence>
<dbReference type="PANTHER" id="PTHR42788:SF17">
    <property type="entry name" value="ALIPHATIC SULFONATES IMPORT ATP-BINDING PROTEIN SSUB"/>
    <property type="match status" value="1"/>
</dbReference>
<dbReference type="SMART" id="SM00382">
    <property type="entry name" value="AAA"/>
    <property type="match status" value="1"/>
</dbReference>
<dbReference type="PANTHER" id="PTHR42788">
    <property type="entry name" value="TAURINE IMPORT ATP-BINDING PROTEIN-RELATED"/>
    <property type="match status" value="1"/>
</dbReference>
<evidence type="ECO:0000313" key="8">
    <source>
        <dbReference type="EMBL" id="MDW5598538.1"/>
    </source>
</evidence>
<keyword evidence="4 8" id="KW-0067">ATP-binding</keyword>
<reference evidence="9" key="1">
    <citation type="submission" date="2023-07" db="EMBL/GenBank/DDBJ databases">
        <title>Conexibacter stalactiti sp. nov., isolated from stalactites in a lava cave and emended description of the genus Conexibacter.</title>
        <authorList>
            <person name="Lee S.D."/>
        </authorList>
    </citation>
    <scope>NUCLEOTIDE SEQUENCE [LARGE SCALE GENOMIC DNA]</scope>
    <source>
        <strain evidence="9">KCTC 39840</strain>
    </source>
</reference>
<dbReference type="EMBL" id="JAWSTH010000150">
    <property type="protein sequence ID" value="MDW5598538.1"/>
    <property type="molecule type" value="Genomic_DNA"/>
</dbReference>
<dbReference type="Gene3D" id="3.40.50.300">
    <property type="entry name" value="P-loop containing nucleotide triphosphate hydrolases"/>
    <property type="match status" value="1"/>
</dbReference>
<keyword evidence="2" id="KW-1003">Cell membrane</keyword>
<proteinExistence type="predicted"/>
<evidence type="ECO:0000256" key="1">
    <source>
        <dbReference type="ARBA" id="ARBA00022448"/>
    </source>
</evidence>
<keyword evidence="3" id="KW-0547">Nucleotide-binding</keyword>
<dbReference type="InterPro" id="IPR003593">
    <property type="entry name" value="AAA+_ATPase"/>
</dbReference>
<organism evidence="8 9">
    <name type="scientific">Conexibacter stalactiti</name>
    <dbReference type="NCBI Taxonomy" id="1940611"/>
    <lineage>
        <taxon>Bacteria</taxon>
        <taxon>Bacillati</taxon>
        <taxon>Actinomycetota</taxon>
        <taxon>Thermoleophilia</taxon>
        <taxon>Solirubrobacterales</taxon>
        <taxon>Conexibacteraceae</taxon>
        <taxon>Conexibacter</taxon>
    </lineage>
</organism>
<dbReference type="RefSeq" id="WP_318601067.1">
    <property type="nucleotide sequence ID" value="NZ_JAWSTH010000150.1"/>
</dbReference>
<keyword evidence="9" id="KW-1185">Reference proteome</keyword>
<dbReference type="PROSITE" id="PS00211">
    <property type="entry name" value="ABC_TRANSPORTER_1"/>
    <property type="match status" value="1"/>
</dbReference>
<dbReference type="GO" id="GO:0005524">
    <property type="term" value="F:ATP binding"/>
    <property type="evidence" value="ECO:0007669"/>
    <property type="project" value="UniProtKB-KW"/>
</dbReference>
<comment type="caution">
    <text evidence="8">The sequence shown here is derived from an EMBL/GenBank/DDBJ whole genome shotgun (WGS) entry which is preliminary data.</text>
</comment>